<dbReference type="AlphaFoldDB" id="A0A5C6YLB2"/>
<evidence type="ECO:0000256" key="7">
    <source>
        <dbReference type="ARBA" id="ARBA00023235"/>
    </source>
</evidence>
<dbReference type="Gene3D" id="3.10.50.40">
    <property type="match status" value="1"/>
</dbReference>
<keyword evidence="7 9" id="KW-0413">Isomerase</keyword>
<evidence type="ECO:0000256" key="9">
    <source>
        <dbReference type="PROSITE-ProRule" id="PRU00277"/>
    </source>
</evidence>
<dbReference type="Proteomes" id="UP000321945">
    <property type="component" value="Unassembled WGS sequence"/>
</dbReference>
<sequence length="142" mass="15916">MSQVQGNETVKLHYTGKLNDGQVFDSSIQREPLEVKLGEGKLIPGFEKGLVDMKINDKKTITIPKEEAYGEVQKELFQKIPNDNLPQEIKPEVGMGLVSKNPDGSERQLRVSDVKDDFIIVDANHPLAGQDLTFELELLEIK</sequence>
<protein>
    <recommendedName>
        <fullName evidence="10">Peptidyl-prolyl cis-trans isomerase</fullName>
        <ecNumber evidence="10">5.2.1.8</ecNumber>
    </recommendedName>
</protein>
<reference evidence="12 13" key="1">
    <citation type="submission" date="2019-08" db="EMBL/GenBank/DDBJ databases">
        <title>Genome of Aequorivita lipolytica Y10-2 (type strain).</title>
        <authorList>
            <person name="Bowman J.P."/>
        </authorList>
    </citation>
    <scope>NUCLEOTIDE SEQUENCE [LARGE SCALE GENOMIC DNA]</scope>
    <source>
        <strain evidence="12 13">Y10-2</strain>
    </source>
</reference>
<keyword evidence="4" id="KW-0963">Cytoplasm</keyword>
<dbReference type="PANTHER" id="PTHR47861">
    <property type="entry name" value="FKBP-TYPE PEPTIDYL-PROLYL CIS-TRANS ISOMERASE SLYD"/>
    <property type="match status" value="1"/>
</dbReference>
<dbReference type="RefSeq" id="WP_111817033.1">
    <property type="nucleotide sequence ID" value="NZ_CBCRZQ010000014.1"/>
</dbReference>
<dbReference type="EC" id="5.2.1.8" evidence="10"/>
<dbReference type="OrthoDB" id="9808891at2"/>
<dbReference type="SUPFAM" id="SSF54534">
    <property type="entry name" value="FKBP-like"/>
    <property type="match status" value="1"/>
</dbReference>
<dbReference type="GO" id="GO:0005737">
    <property type="term" value="C:cytoplasm"/>
    <property type="evidence" value="ECO:0007669"/>
    <property type="project" value="UniProtKB-SubCell"/>
</dbReference>
<name>A0A5C6YLB2_9FLAO</name>
<dbReference type="PROSITE" id="PS50059">
    <property type="entry name" value="FKBP_PPIASE"/>
    <property type="match status" value="1"/>
</dbReference>
<evidence type="ECO:0000256" key="10">
    <source>
        <dbReference type="RuleBase" id="RU003915"/>
    </source>
</evidence>
<keyword evidence="6" id="KW-0143">Chaperone</keyword>
<accession>A0A5C6YLB2</accession>
<evidence type="ECO:0000313" key="12">
    <source>
        <dbReference type="EMBL" id="TXD68047.1"/>
    </source>
</evidence>
<comment type="caution">
    <text evidence="12">The sequence shown here is derived from an EMBL/GenBank/DDBJ whole genome shotgun (WGS) entry which is preliminary data.</text>
</comment>
<feature type="domain" description="PPIase FKBP-type" evidence="11">
    <location>
        <begin position="7"/>
        <end position="83"/>
    </location>
</feature>
<evidence type="ECO:0000256" key="2">
    <source>
        <dbReference type="ARBA" id="ARBA00004496"/>
    </source>
</evidence>
<evidence type="ECO:0000256" key="1">
    <source>
        <dbReference type="ARBA" id="ARBA00000971"/>
    </source>
</evidence>
<gene>
    <name evidence="12" type="ORF">ESV24_14085</name>
</gene>
<dbReference type="EMBL" id="VORU01000016">
    <property type="protein sequence ID" value="TXD68047.1"/>
    <property type="molecule type" value="Genomic_DNA"/>
</dbReference>
<evidence type="ECO:0000256" key="8">
    <source>
        <dbReference type="ARBA" id="ARBA00037071"/>
    </source>
</evidence>
<comment type="function">
    <text evidence="8">Also involved in hydrogenase metallocenter assembly, probably by participating in the nickel insertion step. This function in hydrogenase biosynthesis requires chaperone activity and the presence of the metal-binding domain, but not PPIase activity.</text>
</comment>
<evidence type="ECO:0000256" key="5">
    <source>
        <dbReference type="ARBA" id="ARBA00023110"/>
    </source>
</evidence>
<evidence type="ECO:0000256" key="4">
    <source>
        <dbReference type="ARBA" id="ARBA00022490"/>
    </source>
</evidence>
<dbReference type="Pfam" id="PF00254">
    <property type="entry name" value="FKBP_C"/>
    <property type="match status" value="1"/>
</dbReference>
<dbReference type="GO" id="GO:0042026">
    <property type="term" value="P:protein refolding"/>
    <property type="evidence" value="ECO:0007669"/>
    <property type="project" value="UniProtKB-ARBA"/>
</dbReference>
<dbReference type="InterPro" id="IPR001179">
    <property type="entry name" value="PPIase_FKBP_dom"/>
</dbReference>
<evidence type="ECO:0000313" key="13">
    <source>
        <dbReference type="Proteomes" id="UP000321945"/>
    </source>
</evidence>
<comment type="catalytic activity">
    <reaction evidence="1 9 10">
        <text>[protein]-peptidylproline (omega=180) = [protein]-peptidylproline (omega=0)</text>
        <dbReference type="Rhea" id="RHEA:16237"/>
        <dbReference type="Rhea" id="RHEA-COMP:10747"/>
        <dbReference type="Rhea" id="RHEA-COMP:10748"/>
        <dbReference type="ChEBI" id="CHEBI:83833"/>
        <dbReference type="ChEBI" id="CHEBI:83834"/>
        <dbReference type="EC" id="5.2.1.8"/>
    </reaction>
</comment>
<dbReference type="PANTHER" id="PTHR47861:SF3">
    <property type="entry name" value="FKBP-TYPE PEPTIDYL-PROLYL CIS-TRANS ISOMERASE SLYD"/>
    <property type="match status" value="1"/>
</dbReference>
<evidence type="ECO:0000256" key="6">
    <source>
        <dbReference type="ARBA" id="ARBA00023186"/>
    </source>
</evidence>
<comment type="similarity">
    <text evidence="3 10">Belongs to the FKBP-type PPIase family.</text>
</comment>
<evidence type="ECO:0000256" key="3">
    <source>
        <dbReference type="ARBA" id="ARBA00006577"/>
    </source>
</evidence>
<comment type="subcellular location">
    <subcellularLocation>
        <location evidence="2">Cytoplasm</location>
    </subcellularLocation>
</comment>
<keyword evidence="5 9" id="KW-0697">Rotamase</keyword>
<organism evidence="12 13">
    <name type="scientific">Aequorivita lipolytica</name>
    <dbReference type="NCBI Taxonomy" id="153267"/>
    <lineage>
        <taxon>Bacteria</taxon>
        <taxon>Pseudomonadati</taxon>
        <taxon>Bacteroidota</taxon>
        <taxon>Flavobacteriia</taxon>
        <taxon>Flavobacteriales</taxon>
        <taxon>Flavobacteriaceae</taxon>
        <taxon>Aequorivita</taxon>
    </lineage>
</organism>
<proteinExistence type="inferred from homology"/>
<dbReference type="GO" id="GO:0003755">
    <property type="term" value="F:peptidyl-prolyl cis-trans isomerase activity"/>
    <property type="evidence" value="ECO:0007669"/>
    <property type="project" value="UniProtKB-UniRule"/>
</dbReference>
<dbReference type="InterPro" id="IPR046357">
    <property type="entry name" value="PPIase_dom_sf"/>
</dbReference>
<keyword evidence="13" id="KW-1185">Reference proteome</keyword>
<evidence type="ECO:0000259" key="11">
    <source>
        <dbReference type="PROSITE" id="PS50059"/>
    </source>
</evidence>